<name>A0A1X1VU28_MYCGS</name>
<dbReference type="Proteomes" id="UP000193738">
    <property type="component" value="Unassembled WGS sequence"/>
</dbReference>
<gene>
    <name evidence="1" type="ORF">AWC07_00180</name>
</gene>
<dbReference type="EMBL" id="LQOX01000078">
    <property type="protein sequence ID" value="ORV72547.1"/>
    <property type="molecule type" value="Genomic_DNA"/>
</dbReference>
<reference evidence="1 2" key="1">
    <citation type="submission" date="2016-01" db="EMBL/GenBank/DDBJ databases">
        <title>The new phylogeny of the genus Mycobacterium.</title>
        <authorList>
            <person name="Tarcisio F."/>
            <person name="Conor M."/>
            <person name="Antonella G."/>
            <person name="Elisabetta G."/>
            <person name="Giulia F.S."/>
            <person name="Sara T."/>
            <person name="Anna F."/>
            <person name="Clotilde B."/>
            <person name="Roberto B."/>
            <person name="Veronica D.S."/>
            <person name="Fabio R."/>
            <person name="Monica P."/>
            <person name="Olivier J."/>
            <person name="Enrico T."/>
            <person name="Nicola S."/>
        </authorList>
    </citation>
    <scope>NUCLEOTIDE SEQUENCE [LARGE SCALE GENOMIC DNA]</scope>
    <source>
        <strain evidence="1 2">DSM 43505</strain>
    </source>
</reference>
<keyword evidence="2" id="KW-1185">Reference proteome</keyword>
<comment type="caution">
    <text evidence="1">The sequence shown here is derived from an EMBL/GenBank/DDBJ whole genome shotgun (WGS) entry which is preliminary data.</text>
</comment>
<accession>A0A1X1VU28</accession>
<dbReference type="AlphaFoldDB" id="A0A1X1VU28"/>
<organism evidence="1 2">
    <name type="scientific">Mycobacterium gastri</name>
    <dbReference type="NCBI Taxonomy" id="1777"/>
    <lineage>
        <taxon>Bacteria</taxon>
        <taxon>Bacillati</taxon>
        <taxon>Actinomycetota</taxon>
        <taxon>Actinomycetes</taxon>
        <taxon>Mycobacteriales</taxon>
        <taxon>Mycobacteriaceae</taxon>
        <taxon>Mycobacterium</taxon>
    </lineage>
</organism>
<sequence length="75" mass="8239">MDPRNDIRVSVARIPTDHAADEFRIRTPVTPDGSPTPLRRPNDAAAVAGAHEGLRRAPVRDAHYNLLRSSICQSL</sequence>
<evidence type="ECO:0000313" key="1">
    <source>
        <dbReference type="EMBL" id="ORV72547.1"/>
    </source>
</evidence>
<proteinExistence type="predicted"/>
<protein>
    <submittedName>
        <fullName evidence="1">Uncharacterized protein</fullName>
    </submittedName>
</protein>
<evidence type="ECO:0000313" key="2">
    <source>
        <dbReference type="Proteomes" id="UP000193738"/>
    </source>
</evidence>